<evidence type="ECO:0000256" key="4">
    <source>
        <dbReference type="ARBA" id="ARBA00022679"/>
    </source>
</evidence>
<dbReference type="AlphaFoldDB" id="A0A9D1I3B0"/>
<evidence type="ECO:0000259" key="8">
    <source>
        <dbReference type="SMART" id="SM00563"/>
    </source>
</evidence>
<keyword evidence="7" id="KW-1208">Phospholipid metabolism</keyword>
<sequence length="227" mass="25597">MATSIAALGSYKKKIEALKAAGKQEEERQVIEEVCRYWSDKVADYLDLEINLVNPQYLPEHGPVVYVSNHQSYADILVYLKAVKHQIGFIAKEELMNIPLFSKWILRIESLFIKRGDARASLATINQGADMLRNGYSLVIFPEGTRSQSDEMTEFKHGSLKLATKAKALIVPVTIRGTYKVFEQTGVITKGQKVDFIVHEPIDTSKLDRKEQSELAARLEQIVRSGL</sequence>
<dbReference type="GO" id="GO:0016020">
    <property type="term" value="C:membrane"/>
    <property type="evidence" value="ECO:0007669"/>
    <property type="project" value="InterPro"/>
</dbReference>
<comment type="catalytic activity">
    <reaction evidence="7">
        <text>a 1-acyl-sn-glycero-3-phosphate + an acyl-CoA = a 1,2-diacyl-sn-glycero-3-phosphate + CoA</text>
        <dbReference type="Rhea" id="RHEA:19709"/>
        <dbReference type="ChEBI" id="CHEBI:57287"/>
        <dbReference type="ChEBI" id="CHEBI:57970"/>
        <dbReference type="ChEBI" id="CHEBI:58342"/>
        <dbReference type="ChEBI" id="CHEBI:58608"/>
        <dbReference type="EC" id="2.3.1.51"/>
    </reaction>
</comment>
<evidence type="ECO:0000256" key="3">
    <source>
        <dbReference type="ARBA" id="ARBA00022516"/>
    </source>
</evidence>
<reference evidence="9" key="1">
    <citation type="submission" date="2020-10" db="EMBL/GenBank/DDBJ databases">
        <authorList>
            <person name="Gilroy R."/>
        </authorList>
    </citation>
    <scope>NUCLEOTIDE SEQUENCE</scope>
    <source>
        <strain evidence="9">11300</strain>
    </source>
</reference>
<protein>
    <recommendedName>
        <fullName evidence="7">1-acyl-sn-glycerol-3-phosphate acyltransferase</fullName>
        <ecNumber evidence="7">2.3.1.51</ecNumber>
    </recommendedName>
</protein>
<proteinExistence type="inferred from homology"/>
<keyword evidence="3 7" id="KW-0444">Lipid biosynthesis</keyword>
<keyword evidence="7" id="KW-0594">Phospholipid biosynthesis</keyword>
<evidence type="ECO:0000256" key="2">
    <source>
        <dbReference type="ARBA" id="ARBA00008655"/>
    </source>
</evidence>
<dbReference type="GO" id="GO:0006654">
    <property type="term" value="P:phosphatidic acid biosynthetic process"/>
    <property type="evidence" value="ECO:0007669"/>
    <property type="project" value="TreeGrafter"/>
</dbReference>
<accession>A0A9D1I3B0</accession>
<dbReference type="PANTHER" id="PTHR10434:SF64">
    <property type="entry name" value="1-ACYL-SN-GLYCEROL-3-PHOSPHATE ACYLTRANSFERASE-RELATED"/>
    <property type="match status" value="1"/>
</dbReference>
<name>A0A9D1I3B0_9FIRM</name>
<organism evidence="9 10">
    <name type="scientific">Candidatus Fimisoma avicola</name>
    <dbReference type="NCBI Taxonomy" id="2840826"/>
    <lineage>
        <taxon>Bacteria</taxon>
        <taxon>Bacillati</taxon>
        <taxon>Bacillota</taxon>
        <taxon>Clostridia</taxon>
        <taxon>Eubacteriales</taxon>
        <taxon>Candidatus Fimisoma</taxon>
    </lineage>
</organism>
<dbReference type="EMBL" id="DVMO01000053">
    <property type="protein sequence ID" value="HIU27463.1"/>
    <property type="molecule type" value="Genomic_DNA"/>
</dbReference>
<evidence type="ECO:0000313" key="10">
    <source>
        <dbReference type="Proteomes" id="UP000824091"/>
    </source>
</evidence>
<dbReference type="InterPro" id="IPR002123">
    <property type="entry name" value="Plipid/glycerol_acylTrfase"/>
</dbReference>
<evidence type="ECO:0000256" key="6">
    <source>
        <dbReference type="ARBA" id="ARBA00023315"/>
    </source>
</evidence>
<dbReference type="NCBIfam" id="TIGR00530">
    <property type="entry name" value="AGP_acyltrn"/>
    <property type="match status" value="1"/>
</dbReference>
<dbReference type="InterPro" id="IPR004552">
    <property type="entry name" value="AGP_acyltrans"/>
</dbReference>
<keyword evidence="6 7" id="KW-0012">Acyltransferase</keyword>
<dbReference type="EC" id="2.3.1.51" evidence="7"/>
<gene>
    <name evidence="9" type="ORF">IAD16_03635</name>
</gene>
<evidence type="ECO:0000256" key="7">
    <source>
        <dbReference type="RuleBase" id="RU361267"/>
    </source>
</evidence>
<dbReference type="Pfam" id="PF01553">
    <property type="entry name" value="Acyltransferase"/>
    <property type="match status" value="1"/>
</dbReference>
<dbReference type="SUPFAM" id="SSF69593">
    <property type="entry name" value="Glycerol-3-phosphate (1)-acyltransferase"/>
    <property type="match status" value="1"/>
</dbReference>
<dbReference type="SMART" id="SM00563">
    <property type="entry name" value="PlsC"/>
    <property type="match status" value="1"/>
</dbReference>
<dbReference type="PANTHER" id="PTHR10434">
    <property type="entry name" value="1-ACYL-SN-GLYCEROL-3-PHOSPHATE ACYLTRANSFERASE"/>
    <property type="match status" value="1"/>
</dbReference>
<feature type="domain" description="Phospholipid/glycerol acyltransferase" evidence="8">
    <location>
        <begin position="64"/>
        <end position="178"/>
    </location>
</feature>
<evidence type="ECO:0000313" key="9">
    <source>
        <dbReference type="EMBL" id="HIU27463.1"/>
    </source>
</evidence>
<comment type="pathway">
    <text evidence="1">Lipid metabolism.</text>
</comment>
<keyword evidence="4 7" id="KW-0808">Transferase</keyword>
<keyword evidence="5 7" id="KW-0443">Lipid metabolism</keyword>
<evidence type="ECO:0000256" key="5">
    <source>
        <dbReference type="ARBA" id="ARBA00023098"/>
    </source>
</evidence>
<dbReference type="CDD" id="cd07989">
    <property type="entry name" value="LPLAT_AGPAT-like"/>
    <property type="match status" value="1"/>
</dbReference>
<comment type="domain">
    <text evidence="7">The HXXXXD motif is essential for acyltransferase activity and may constitute the binding site for the phosphate moiety of the glycerol-3-phosphate.</text>
</comment>
<reference evidence="9" key="2">
    <citation type="journal article" date="2021" name="PeerJ">
        <title>Extensive microbial diversity within the chicken gut microbiome revealed by metagenomics and culture.</title>
        <authorList>
            <person name="Gilroy R."/>
            <person name="Ravi A."/>
            <person name="Getino M."/>
            <person name="Pursley I."/>
            <person name="Horton D.L."/>
            <person name="Alikhan N.F."/>
            <person name="Baker D."/>
            <person name="Gharbi K."/>
            <person name="Hall N."/>
            <person name="Watson M."/>
            <person name="Adriaenssens E.M."/>
            <person name="Foster-Nyarko E."/>
            <person name="Jarju S."/>
            <person name="Secka A."/>
            <person name="Antonio M."/>
            <person name="Oren A."/>
            <person name="Chaudhuri R.R."/>
            <person name="La Ragione R."/>
            <person name="Hildebrand F."/>
            <person name="Pallen M.J."/>
        </authorList>
    </citation>
    <scope>NUCLEOTIDE SEQUENCE</scope>
    <source>
        <strain evidence="9">11300</strain>
    </source>
</reference>
<dbReference type="GO" id="GO:0003841">
    <property type="term" value="F:1-acylglycerol-3-phosphate O-acyltransferase activity"/>
    <property type="evidence" value="ECO:0007669"/>
    <property type="project" value="UniProtKB-UniRule"/>
</dbReference>
<comment type="caution">
    <text evidence="9">The sequence shown here is derived from an EMBL/GenBank/DDBJ whole genome shotgun (WGS) entry which is preliminary data.</text>
</comment>
<evidence type="ECO:0000256" key="1">
    <source>
        <dbReference type="ARBA" id="ARBA00005189"/>
    </source>
</evidence>
<dbReference type="Proteomes" id="UP000824091">
    <property type="component" value="Unassembled WGS sequence"/>
</dbReference>
<comment type="similarity">
    <text evidence="2 7">Belongs to the 1-acyl-sn-glycerol-3-phosphate acyltransferase family.</text>
</comment>